<sequence>MSSSVRFLQHHNRKHSDRQKLGSTYRGRADGDTLEPPTSDTQPSTEASESDLTAMGFVVPTRSTATKKERKVEQVQQVTLGCPWERDEWAHAAGDTQSSSGKKKNFIR</sequence>
<reference evidence="2 3" key="1">
    <citation type="journal article" date="2021" name="Elife">
        <title>Chloroplast acquisition without the gene transfer in kleptoplastic sea slugs, Plakobranchus ocellatus.</title>
        <authorList>
            <person name="Maeda T."/>
            <person name="Takahashi S."/>
            <person name="Yoshida T."/>
            <person name="Shimamura S."/>
            <person name="Takaki Y."/>
            <person name="Nagai Y."/>
            <person name="Toyoda A."/>
            <person name="Suzuki Y."/>
            <person name="Arimoto A."/>
            <person name="Ishii H."/>
            <person name="Satoh N."/>
            <person name="Nishiyama T."/>
            <person name="Hasebe M."/>
            <person name="Maruyama T."/>
            <person name="Minagawa J."/>
            <person name="Obokata J."/>
            <person name="Shigenobu S."/>
        </authorList>
    </citation>
    <scope>NUCLEOTIDE SEQUENCE [LARGE SCALE GENOMIC DNA]</scope>
</reference>
<feature type="compositionally biased region" description="Basic residues" evidence="1">
    <location>
        <begin position="8"/>
        <end position="17"/>
    </location>
</feature>
<comment type="caution">
    <text evidence="2">The sequence shown here is derived from an EMBL/GenBank/DDBJ whole genome shotgun (WGS) entry which is preliminary data.</text>
</comment>
<keyword evidence="3" id="KW-1185">Reference proteome</keyword>
<dbReference type="AlphaFoldDB" id="A0AAV4GT70"/>
<evidence type="ECO:0000313" key="3">
    <source>
        <dbReference type="Proteomes" id="UP000762676"/>
    </source>
</evidence>
<protein>
    <submittedName>
        <fullName evidence="2">Uncharacterized protein</fullName>
    </submittedName>
</protein>
<feature type="region of interest" description="Disordered" evidence="1">
    <location>
        <begin position="1"/>
        <end position="76"/>
    </location>
</feature>
<name>A0AAV4GT70_9GAST</name>
<gene>
    <name evidence="2" type="ORF">ElyMa_000772300</name>
</gene>
<proteinExistence type="predicted"/>
<accession>A0AAV4GT70</accession>
<evidence type="ECO:0000313" key="2">
    <source>
        <dbReference type="EMBL" id="GFR88526.1"/>
    </source>
</evidence>
<feature type="region of interest" description="Disordered" evidence="1">
    <location>
        <begin position="89"/>
        <end position="108"/>
    </location>
</feature>
<feature type="compositionally biased region" description="Polar residues" evidence="1">
    <location>
        <begin position="36"/>
        <end position="51"/>
    </location>
</feature>
<evidence type="ECO:0000256" key="1">
    <source>
        <dbReference type="SAM" id="MobiDB-lite"/>
    </source>
</evidence>
<dbReference type="EMBL" id="BMAT01001576">
    <property type="protein sequence ID" value="GFR88526.1"/>
    <property type="molecule type" value="Genomic_DNA"/>
</dbReference>
<dbReference type="Proteomes" id="UP000762676">
    <property type="component" value="Unassembled WGS sequence"/>
</dbReference>
<organism evidence="2 3">
    <name type="scientific">Elysia marginata</name>
    <dbReference type="NCBI Taxonomy" id="1093978"/>
    <lineage>
        <taxon>Eukaryota</taxon>
        <taxon>Metazoa</taxon>
        <taxon>Spiralia</taxon>
        <taxon>Lophotrochozoa</taxon>
        <taxon>Mollusca</taxon>
        <taxon>Gastropoda</taxon>
        <taxon>Heterobranchia</taxon>
        <taxon>Euthyneura</taxon>
        <taxon>Panpulmonata</taxon>
        <taxon>Sacoglossa</taxon>
        <taxon>Placobranchoidea</taxon>
        <taxon>Plakobranchidae</taxon>
        <taxon>Elysia</taxon>
    </lineage>
</organism>